<dbReference type="SUPFAM" id="SSF69349">
    <property type="entry name" value="Phage fibre proteins"/>
    <property type="match status" value="1"/>
</dbReference>
<name>A0A1H8VTX1_9GAMM</name>
<organism evidence="2 3">
    <name type="scientific">Aquisalimonas asiatica</name>
    <dbReference type="NCBI Taxonomy" id="406100"/>
    <lineage>
        <taxon>Bacteria</taxon>
        <taxon>Pseudomonadati</taxon>
        <taxon>Pseudomonadota</taxon>
        <taxon>Gammaproteobacteria</taxon>
        <taxon>Chromatiales</taxon>
        <taxon>Ectothiorhodospiraceae</taxon>
        <taxon>Aquisalimonas</taxon>
    </lineage>
</organism>
<dbReference type="AlphaFoldDB" id="A0A1H8VTX1"/>
<dbReference type="SUPFAM" id="SSF69279">
    <property type="entry name" value="Phage tail proteins"/>
    <property type="match status" value="2"/>
</dbReference>
<accession>A0A1H8VTX1</accession>
<dbReference type="InterPro" id="IPR017847">
    <property type="entry name" value="T6SS_RhsGE_Vgr_subset"/>
</dbReference>
<reference evidence="2 3" key="1">
    <citation type="submission" date="2016-10" db="EMBL/GenBank/DDBJ databases">
        <authorList>
            <person name="de Groot N.N."/>
        </authorList>
    </citation>
    <scope>NUCLEOTIDE SEQUENCE [LARGE SCALE GENOMIC DNA]</scope>
    <source>
        <strain evidence="2 3">CGMCC 1.6291</strain>
    </source>
</reference>
<dbReference type="Gene3D" id="3.55.50.10">
    <property type="entry name" value="Baseplate protein-like domains"/>
    <property type="match status" value="1"/>
</dbReference>
<proteinExistence type="predicted"/>
<dbReference type="RefSeq" id="WP_171909995.1">
    <property type="nucleotide sequence ID" value="NZ_FOEG01000015.1"/>
</dbReference>
<dbReference type="STRING" id="406100.SAMN04488052_11539"/>
<keyword evidence="3" id="KW-1185">Reference proteome</keyword>
<sequence>MTGRQAEVTSVAGGADDPLVAPHPHRQFRLELPDLSPDALEVETLACDEHAVDADYRFDVAVVSRQPLDARALLGAPARLALGLGDAASVIHGVVVAVEQIGEGDLGHEARLRLHSPLWLLTHAVHHRVFRKRTAPEIATEVLEAALPDGVRVEAEVGRECPQQPMVVQNDEPDAVFVQRVLSRDGLLLLVRQEADGPVAVIHDDLAQAVEGCLDLTYQRQSGQVRGGDNTVHALRYWDALQPAGVRVADFDPAHPRDNAPGLVEGTSGAGRVELFGQRGGGREASRALAGVHLAAWDAQREGVEIETACRHLGPGVRIRLSGHPDDAVNGEYVTVSASHHGDQAAALKGGEGAGRPTYRCTARLLPVAVPYRATPVERPVAGAGLLVGEVEGKESGQAHLDQEGAYRVRLALDEGDADTAEASPPVRMAQPYGGADYGLHFPLLPKTRVAMAGLNGDSERPVILGALPSDRQRPPVTTENPHHHVLRTPAGHAFCLDDRPDKTRLSLTAAKEAGSLVMEQSESQRRVALTTGEGSMELTSGGDLTVRSGGDRRVEVEGDYVASVVGDHTLRAERGAVTWSASDRLELSTDEGDLHQEAVEGDAEISAGGELRVEAGGGLTMRATEGDAAMIAEAGALDLEVDGDLALVSTGDGDIVIGQSGGLRICGNGDVVLDGQDVSISGDRITFTASDIAEN</sequence>
<feature type="region of interest" description="Disordered" evidence="1">
    <location>
        <begin position="1"/>
        <end position="20"/>
    </location>
</feature>
<dbReference type="Gene3D" id="2.30.110.50">
    <property type="match status" value="1"/>
</dbReference>
<dbReference type="Proteomes" id="UP000199657">
    <property type="component" value="Unassembled WGS sequence"/>
</dbReference>
<dbReference type="EMBL" id="FOEG01000015">
    <property type="protein sequence ID" value="SEP18841.1"/>
    <property type="molecule type" value="Genomic_DNA"/>
</dbReference>
<evidence type="ECO:0000313" key="3">
    <source>
        <dbReference type="Proteomes" id="UP000199657"/>
    </source>
</evidence>
<dbReference type="Gene3D" id="2.40.50.230">
    <property type="entry name" value="Gp5 N-terminal domain"/>
    <property type="match status" value="1"/>
</dbReference>
<dbReference type="Gene3D" id="4.10.220.110">
    <property type="match status" value="1"/>
</dbReference>
<evidence type="ECO:0000313" key="2">
    <source>
        <dbReference type="EMBL" id="SEP18841.1"/>
    </source>
</evidence>
<dbReference type="Pfam" id="PF05954">
    <property type="entry name" value="Phage_GPD"/>
    <property type="match status" value="1"/>
</dbReference>
<protein>
    <submittedName>
        <fullName evidence="2">Type VI secretion system secreted protein VgrG</fullName>
    </submittedName>
</protein>
<dbReference type="InterPro" id="IPR006533">
    <property type="entry name" value="T6SS_Vgr_RhsGE"/>
</dbReference>
<dbReference type="SUPFAM" id="SSF69255">
    <property type="entry name" value="gp5 N-terminal domain-like"/>
    <property type="match status" value="1"/>
</dbReference>
<dbReference type="NCBIfam" id="TIGR03361">
    <property type="entry name" value="VI_Rhs_Vgr"/>
    <property type="match status" value="1"/>
</dbReference>
<dbReference type="NCBIfam" id="TIGR01646">
    <property type="entry name" value="vgr_GE"/>
    <property type="match status" value="1"/>
</dbReference>
<evidence type="ECO:0000256" key="1">
    <source>
        <dbReference type="SAM" id="MobiDB-lite"/>
    </source>
</evidence>
<gene>
    <name evidence="2" type="ORF">SAMN04488052_11539</name>
</gene>
<dbReference type="InterPro" id="IPR037026">
    <property type="entry name" value="Vgr_OB-fold_dom_sf"/>
</dbReference>